<dbReference type="Gene3D" id="1.10.150.220">
    <property type="entry name" value="CPI-17"/>
    <property type="match status" value="1"/>
</dbReference>
<reference evidence="4" key="2">
    <citation type="submission" date="2025-09" db="UniProtKB">
        <authorList>
            <consortium name="Ensembl"/>
        </authorList>
    </citation>
    <scope>IDENTIFICATION</scope>
</reference>
<dbReference type="PANTHER" id="PTHR16188">
    <property type="entry name" value="PROTEIN PHOSPHATASE 1 INHIBITOR POTENTIATED BY PROTEIN KINASE C"/>
    <property type="match status" value="1"/>
</dbReference>
<name>A0A8C4X094_EPTBU</name>
<reference evidence="4" key="1">
    <citation type="submission" date="2025-08" db="UniProtKB">
        <authorList>
            <consortium name="Ensembl"/>
        </authorList>
    </citation>
    <scope>IDENTIFICATION</scope>
</reference>
<dbReference type="Pfam" id="PF05361">
    <property type="entry name" value="PP1_inhibitor"/>
    <property type="match status" value="1"/>
</dbReference>
<comment type="similarity">
    <text evidence="1">Belongs to the PP1 inhibitor family.</text>
</comment>
<evidence type="ECO:0000256" key="1">
    <source>
        <dbReference type="ARBA" id="ARBA00005483"/>
    </source>
</evidence>
<evidence type="ECO:0000313" key="4">
    <source>
        <dbReference type="Ensembl" id="ENSEBUP00000023238.1"/>
    </source>
</evidence>
<dbReference type="InterPro" id="IPR008025">
    <property type="entry name" value="CPI-17"/>
</dbReference>
<organism evidence="4 5">
    <name type="scientific">Eptatretus burgeri</name>
    <name type="common">Inshore hagfish</name>
    <dbReference type="NCBI Taxonomy" id="7764"/>
    <lineage>
        <taxon>Eukaryota</taxon>
        <taxon>Metazoa</taxon>
        <taxon>Chordata</taxon>
        <taxon>Craniata</taxon>
        <taxon>Vertebrata</taxon>
        <taxon>Cyclostomata</taxon>
        <taxon>Myxini</taxon>
        <taxon>Myxiniformes</taxon>
        <taxon>Myxinidae</taxon>
        <taxon>Eptatretinae</taxon>
        <taxon>Eptatretus</taxon>
    </lineage>
</organism>
<protein>
    <recommendedName>
        <fullName evidence="6">Protein phosphatase 1 regulatory subunit 14D</fullName>
    </recommendedName>
</protein>
<evidence type="ECO:0000256" key="2">
    <source>
        <dbReference type="ARBA" id="ARBA00022553"/>
    </source>
</evidence>
<dbReference type="PANTHER" id="PTHR16188:SF14">
    <property type="entry name" value="GEO07393P1"/>
    <property type="match status" value="1"/>
</dbReference>
<dbReference type="InterPro" id="IPR036658">
    <property type="entry name" value="CPI-17_sf"/>
</dbReference>
<evidence type="ECO:0000256" key="3">
    <source>
        <dbReference type="ARBA" id="ARBA00023272"/>
    </source>
</evidence>
<dbReference type="GO" id="GO:0004865">
    <property type="term" value="F:protein serine/threonine phosphatase inhibitor activity"/>
    <property type="evidence" value="ECO:0007669"/>
    <property type="project" value="TreeGrafter"/>
</dbReference>
<dbReference type="Proteomes" id="UP000694388">
    <property type="component" value="Unplaced"/>
</dbReference>
<accession>A0A8C4X094</accession>
<sequence>MVGSAQAGPCGVLRQSNLPFVDRNTLRASETLTGRSTQTEGEDMASCPRVCFGAAEGEGESRRPWKVTVRYDRKELQRRLQLEQWLEDAVAALHYDYLPALSLSHSLLQKEMPCLQNNQKADHVVAGRSWQPTPPTPHPQERFQHRLGSELAIDEQRCEH</sequence>
<dbReference type="Ensembl" id="ENSEBUT00000023814.1">
    <property type="protein sequence ID" value="ENSEBUP00000023238.1"/>
    <property type="gene ID" value="ENSEBUG00000014310.1"/>
</dbReference>
<keyword evidence="5" id="KW-1185">Reference proteome</keyword>
<dbReference type="GO" id="GO:0005737">
    <property type="term" value="C:cytoplasm"/>
    <property type="evidence" value="ECO:0007669"/>
    <property type="project" value="InterPro"/>
</dbReference>
<keyword evidence="2" id="KW-0597">Phosphoprotein</keyword>
<proteinExistence type="inferred from homology"/>
<evidence type="ECO:0008006" key="6">
    <source>
        <dbReference type="Google" id="ProtNLM"/>
    </source>
</evidence>
<dbReference type="SUPFAM" id="SSF81790">
    <property type="entry name" value="Myosin phosphatase inhibitor 17kDa protein, CPI-17"/>
    <property type="match status" value="1"/>
</dbReference>
<evidence type="ECO:0000313" key="5">
    <source>
        <dbReference type="Proteomes" id="UP000694388"/>
    </source>
</evidence>
<dbReference type="AlphaFoldDB" id="A0A8C4X094"/>
<keyword evidence="3" id="KW-0650">Protein phosphatase inhibitor</keyword>